<keyword evidence="7" id="KW-1185">Reference proteome</keyword>
<evidence type="ECO:0000259" key="5">
    <source>
        <dbReference type="PROSITE" id="PS51157"/>
    </source>
</evidence>
<keyword evidence="2" id="KW-0863">Zinc-finger</keyword>
<dbReference type="InterPro" id="IPR003126">
    <property type="entry name" value="Znf_UBR"/>
</dbReference>
<dbReference type="AlphaFoldDB" id="A0A0V1LRT1"/>
<organism evidence="6 7">
    <name type="scientific">Trichinella nativa</name>
    <dbReference type="NCBI Taxonomy" id="6335"/>
    <lineage>
        <taxon>Eukaryota</taxon>
        <taxon>Metazoa</taxon>
        <taxon>Ecdysozoa</taxon>
        <taxon>Nematoda</taxon>
        <taxon>Enoplea</taxon>
        <taxon>Dorylaimia</taxon>
        <taxon>Trichinellida</taxon>
        <taxon>Trichinellidae</taxon>
        <taxon>Trichinella</taxon>
    </lineage>
</organism>
<proteinExistence type="predicted"/>
<evidence type="ECO:0000313" key="6">
    <source>
        <dbReference type="EMBL" id="KRZ61858.1"/>
    </source>
</evidence>
<dbReference type="Proteomes" id="UP000054721">
    <property type="component" value="Unassembled WGS sequence"/>
</dbReference>
<dbReference type="OrthoDB" id="10262564at2759"/>
<protein>
    <submittedName>
        <fullName evidence="6">E3 ubiquitin-protein ligase UBR7</fullName>
    </submittedName>
</protein>
<dbReference type="SMART" id="SM00396">
    <property type="entry name" value="ZnF_UBR1"/>
    <property type="match status" value="1"/>
</dbReference>
<evidence type="ECO:0000256" key="3">
    <source>
        <dbReference type="ARBA" id="ARBA00022833"/>
    </source>
</evidence>
<dbReference type="GO" id="GO:0061630">
    <property type="term" value="F:ubiquitin protein ligase activity"/>
    <property type="evidence" value="ECO:0007669"/>
    <property type="project" value="InterPro"/>
</dbReference>
<dbReference type="InterPro" id="IPR040204">
    <property type="entry name" value="UBR7"/>
</dbReference>
<gene>
    <name evidence="6" type="ORF">T02_4127</name>
</gene>
<keyword evidence="3" id="KW-0862">Zinc</keyword>
<name>A0A0V1LRT1_9BILA</name>
<evidence type="ECO:0000313" key="7">
    <source>
        <dbReference type="Proteomes" id="UP000054721"/>
    </source>
</evidence>
<evidence type="ECO:0000256" key="4">
    <source>
        <dbReference type="PROSITE-ProRule" id="PRU00508"/>
    </source>
</evidence>
<sequence>MVHGPPSRSGSTSGEATNVHMEQVMKSAQEAAGALKRELLQEFPSKESVDTYRDETCVNRMIGYVKRQAIYSCITCWEKSGSFCAICTACYLKCHNTHNALQLYTKRNFRCDCRNSTNKDVCCSFVPEKDPVNEKNIYGHNFEGKYCYCNEKSNETMEDDMFTCIFCEDWFLEGHITGSYEDGDNELICKGCAAKRLFLAFYIEKYGVMEKTDEDKKSETATVYVEHGAFEAENKQKSVIEEGNGTESVEQLKAEKVEDVKHADAEVKNVAQLSDEEKCVPPAVKNKESNSCLLSGRTLEAYSYDVFMRNGWRKELCHCLRCLDLYKTYDCEFLLDDEDTIEKYNENSQKNTMSSVEEMFDHYAVGMNPLEKLEIAYGITEMKRELSQMFVECDGQMFSVLINDWNVSLKTSDLYKTYDCEFLLDDEDTIEKYNENSQKNTMSSVEEMFDHYTVGMNPLQKLEIAYGIAEMMRELSQMFVECDGQTITMEDVQRLNQRLERIIENKRARYKDKKY</sequence>
<feature type="zinc finger region" description="UBR-type" evidence="4">
    <location>
        <begin position="55"/>
        <end position="128"/>
    </location>
</feature>
<keyword evidence="1" id="KW-0479">Metal-binding</keyword>
<reference evidence="6 7" key="1">
    <citation type="submission" date="2015-05" db="EMBL/GenBank/DDBJ databases">
        <title>Evolution of Trichinella species and genotypes.</title>
        <authorList>
            <person name="Korhonen P.K."/>
            <person name="Edoardo P."/>
            <person name="Giuseppe L.R."/>
            <person name="Gasser R.B."/>
        </authorList>
    </citation>
    <scope>NUCLEOTIDE SEQUENCE [LARGE SCALE GENOMIC DNA]</scope>
    <source>
        <strain evidence="6">ISS10</strain>
    </source>
</reference>
<dbReference type="PANTHER" id="PTHR13513">
    <property type="entry name" value="E3 UBIQUITIN-PROTEIN LIGASE UBR7"/>
    <property type="match status" value="1"/>
</dbReference>
<dbReference type="EMBL" id="JYDW01000014">
    <property type="protein sequence ID" value="KRZ61858.1"/>
    <property type="molecule type" value="Genomic_DNA"/>
</dbReference>
<evidence type="ECO:0000256" key="2">
    <source>
        <dbReference type="ARBA" id="ARBA00022771"/>
    </source>
</evidence>
<feature type="domain" description="UBR-type" evidence="5">
    <location>
        <begin position="55"/>
        <end position="128"/>
    </location>
</feature>
<dbReference type="GO" id="GO:0005737">
    <property type="term" value="C:cytoplasm"/>
    <property type="evidence" value="ECO:0007669"/>
    <property type="project" value="TreeGrafter"/>
</dbReference>
<accession>A0A0V1LRT1</accession>
<comment type="caution">
    <text evidence="6">The sequence shown here is derived from an EMBL/GenBank/DDBJ whole genome shotgun (WGS) entry which is preliminary data.</text>
</comment>
<dbReference type="PROSITE" id="PS51157">
    <property type="entry name" value="ZF_UBR"/>
    <property type="match status" value="1"/>
</dbReference>
<evidence type="ECO:0000256" key="1">
    <source>
        <dbReference type="ARBA" id="ARBA00022723"/>
    </source>
</evidence>
<dbReference type="GO" id="GO:0008270">
    <property type="term" value="F:zinc ion binding"/>
    <property type="evidence" value="ECO:0007669"/>
    <property type="project" value="UniProtKB-KW"/>
</dbReference>
<dbReference type="PANTHER" id="PTHR13513:SF9">
    <property type="entry name" value="E3 UBIQUITIN-PROTEIN LIGASE UBR7-RELATED"/>
    <property type="match status" value="1"/>
</dbReference>